<name>A0A543KP26_9MICO</name>
<gene>
    <name evidence="1" type="ORF">FB476_1717</name>
</gene>
<comment type="caution">
    <text evidence="1">The sequence shown here is derived from an EMBL/GenBank/DDBJ whole genome shotgun (WGS) entry which is preliminary data.</text>
</comment>
<dbReference type="Proteomes" id="UP000315133">
    <property type="component" value="Unassembled WGS sequence"/>
</dbReference>
<proteinExistence type="predicted"/>
<evidence type="ECO:0000313" key="1">
    <source>
        <dbReference type="EMBL" id="TQM96825.1"/>
    </source>
</evidence>
<reference evidence="1 2" key="1">
    <citation type="submission" date="2019-06" db="EMBL/GenBank/DDBJ databases">
        <title>Sequencing the genomes of 1000 actinobacteria strains.</title>
        <authorList>
            <person name="Klenk H.-P."/>
        </authorList>
    </citation>
    <scope>NUCLEOTIDE SEQUENCE [LARGE SCALE GENOMIC DNA]</scope>
    <source>
        <strain evidence="1 2">DSM 12362</strain>
    </source>
</reference>
<sequence>MPLIRRSPGKDPFESELGFFDHRVGRLLHHGAQVGHVASHVQWAGVFRLRPLPTFLITWHDGSHELIAEDPQPFSLTREVRAGRLPWFVRQHSIREALDLTGEDETDFTVEWLDDAGSAALWPTVGFPEDQGELASPRSDEDS</sequence>
<accession>A0A543KP26</accession>
<evidence type="ECO:0000313" key="2">
    <source>
        <dbReference type="Proteomes" id="UP000315133"/>
    </source>
</evidence>
<organism evidence="1 2">
    <name type="scientific">Ornithinimicrobium humiphilum</name>
    <dbReference type="NCBI Taxonomy" id="125288"/>
    <lineage>
        <taxon>Bacteria</taxon>
        <taxon>Bacillati</taxon>
        <taxon>Actinomycetota</taxon>
        <taxon>Actinomycetes</taxon>
        <taxon>Micrococcales</taxon>
        <taxon>Ornithinimicrobiaceae</taxon>
        <taxon>Ornithinimicrobium</taxon>
    </lineage>
</organism>
<dbReference type="EMBL" id="VFPU01000001">
    <property type="protein sequence ID" value="TQM96825.1"/>
    <property type="molecule type" value="Genomic_DNA"/>
</dbReference>
<dbReference type="AlphaFoldDB" id="A0A543KP26"/>
<keyword evidence="2" id="KW-1185">Reference proteome</keyword>
<protein>
    <submittedName>
        <fullName evidence="1">Uncharacterized protein</fullName>
    </submittedName>
</protein>
<dbReference type="RefSeq" id="WP_170233580.1">
    <property type="nucleotide sequence ID" value="NZ_BAAAIL010000004.1"/>
</dbReference>